<dbReference type="SUPFAM" id="SSF56317">
    <property type="entry name" value="Carbon-nitrogen hydrolase"/>
    <property type="match status" value="1"/>
</dbReference>
<dbReference type="AlphaFoldDB" id="A0A1H0CJC3"/>
<evidence type="ECO:0000256" key="1">
    <source>
        <dbReference type="ARBA" id="ARBA00022801"/>
    </source>
</evidence>
<dbReference type="PANTHER" id="PTHR43674">
    <property type="entry name" value="NITRILASE C965.09-RELATED"/>
    <property type="match status" value="1"/>
</dbReference>
<dbReference type="Gene3D" id="3.60.110.10">
    <property type="entry name" value="Carbon-nitrogen hydrolase"/>
    <property type="match status" value="1"/>
</dbReference>
<dbReference type="Proteomes" id="UP000199677">
    <property type="component" value="Unassembled WGS sequence"/>
</dbReference>
<dbReference type="InterPro" id="IPR036526">
    <property type="entry name" value="C-N_Hydrolase_sf"/>
</dbReference>
<protein>
    <submittedName>
        <fullName evidence="3">Predicted amidohydrolase</fullName>
    </submittedName>
</protein>
<accession>A0A1H0CJC3</accession>
<dbReference type="PANTHER" id="PTHR43674:SF2">
    <property type="entry name" value="BETA-UREIDOPROPIONASE"/>
    <property type="match status" value="1"/>
</dbReference>
<evidence type="ECO:0000313" key="3">
    <source>
        <dbReference type="EMBL" id="SDN57940.1"/>
    </source>
</evidence>
<dbReference type="CDD" id="cd07586">
    <property type="entry name" value="nitrilase_8"/>
    <property type="match status" value="1"/>
</dbReference>
<dbReference type="EMBL" id="FNII01000006">
    <property type="protein sequence ID" value="SDN57940.1"/>
    <property type="molecule type" value="Genomic_DNA"/>
</dbReference>
<dbReference type="GO" id="GO:0033388">
    <property type="term" value="P:putrescine biosynthetic process from arginine"/>
    <property type="evidence" value="ECO:0007669"/>
    <property type="project" value="TreeGrafter"/>
</dbReference>
<organism evidence="3 4">
    <name type="scientific">Vreelandella arcis</name>
    <dbReference type="NCBI Taxonomy" id="416873"/>
    <lineage>
        <taxon>Bacteria</taxon>
        <taxon>Pseudomonadati</taxon>
        <taxon>Pseudomonadota</taxon>
        <taxon>Gammaproteobacteria</taxon>
        <taxon>Oceanospirillales</taxon>
        <taxon>Halomonadaceae</taxon>
        <taxon>Vreelandella</taxon>
    </lineage>
</organism>
<proteinExistence type="predicted"/>
<gene>
    <name evidence="3" type="ORF">SAMN04487951_10679</name>
</gene>
<dbReference type="OrthoDB" id="9760188at2"/>
<name>A0A1H0CJC3_9GAMM</name>
<keyword evidence="4" id="KW-1185">Reference proteome</keyword>
<feature type="domain" description="CN hydrolase" evidence="2">
    <location>
        <begin position="8"/>
        <end position="251"/>
    </location>
</feature>
<evidence type="ECO:0000313" key="4">
    <source>
        <dbReference type="Proteomes" id="UP000199677"/>
    </source>
</evidence>
<dbReference type="InterPro" id="IPR003010">
    <property type="entry name" value="C-N_Hydrolase"/>
</dbReference>
<keyword evidence="1 3" id="KW-0378">Hydrolase</keyword>
<dbReference type="PROSITE" id="PS50263">
    <property type="entry name" value="CN_HYDROLASE"/>
    <property type="match status" value="1"/>
</dbReference>
<dbReference type="Pfam" id="PF00795">
    <property type="entry name" value="CN_hydrolase"/>
    <property type="match status" value="1"/>
</dbReference>
<sequence>MSICRTNYRLAAAQIQCSLADVAHNLETHRRVIEEARQREIDVLVFPELSLTGYDLGTRVPEVAMHRDDPCLVQLAESVGNMLTVVGFVERCGRGEYANSMACLCSGQVVAVHRKVNLCTYGGHEEGKHFGKGQSLTVADADGLACGVMICADLWNPGLAHAAMMERPDVMLAPVNAATGMVDGDFDDEGNWLICLKFYAMMYATPMVMAHRYGAEGDAWFWGGSCIVGVDGKVLVRAEDGETLVSADIDTDEIAAARFAMPTHRDADTPLVASLLARRVERERRG</sequence>
<dbReference type="GO" id="GO:0050126">
    <property type="term" value="F:N-carbamoylputrescine amidase activity"/>
    <property type="evidence" value="ECO:0007669"/>
    <property type="project" value="TreeGrafter"/>
</dbReference>
<evidence type="ECO:0000259" key="2">
    <source>
        <dbReference type="PROSITE" id="PS50263"/>
    </source>
</evidence>
<reference evidence="4" key="1">
    <citation type="submission" date="2016-10" db="EMBL/GenBank/DDBJ databases">
        <authorList>
            <person name="Varghese N."/>
            <person name="Submissions S."/>
        </authorList>
    </citation>
    <scope>NUCLEOTIDE SEQUENCE [LARGE SCALE GENOMIC DNA]</scope>
    <source>
        <strain evidence="4">CGMCC 1.6494</strain>
    </source>
</reference>
<dbReference type="InterPro" id="IPR050345">
    <property type="entry name" value="Aliph_Amidase/BUP"/>
</dbReference>
<dbReference type="RefSeq" id="WP_089704995.1">
    <property type="nucleotide sequence ID" value="NZ_FNII01000006.1"/>
</dbReference>
<dbReference type="STRING" id="416873.SAMN04487951_10679"/>